<gene>
    <name evidence="1" type="ORF">ACEZDG_05400</name>
</gene>
<dbReference type="Proteomes" id="UP001592582">
    <property type="component" value="Unassembled WGS sequence"/>
</dbReference>
<organism evidence="1 2">
    <name type="scientific">Streptacidiphilus alkalitolerans</name>
    <dbReference type="NCBI Taxonomy" id="3342712"/>
    <lineage>
        <taxon>Bacteria</taxon>
        <taxon>Bacillati</taxon>
        <taxon>Actinomycetota</taxon>
        <taxon>Actinomycetes</taxon>
        <taxon>Kitasatosporales</taxon>
        <taxon>Streptomycetaceae</taxon>
        <taxon>Streptacidiphilus</taxon>
    </lineage>
</organism>
<evidence type="ECO:0000313" key="1">
    <source>
        <dbReference type="EMBL" id="MFC1408712.1"/>
    </source>
</evidence>
<dbReference type="EMBL" id="JBHEZX010000002">
    <property type="protein sequence ID" value="MFC1408712.1"/>
    <property type="molecule type" value="Genomic_DNA"/>
</dbReference>
<accession>A0ABV6V508</accession>
<reference evidence="1 2" key="1">
    <citation type="submission" date="2024-09" db="EMBL/GenBank/DDBJ databases">
        <authorList>
            <person name="Lee S.D."/>
        </authorList>
    </citation>
    <scope>NUCLEOTIDE SEQUENCE [LARGE SCALE GENOMIC DNA]</scope>
    <source>
        <strain evidence="1 2">N1-1</strain>
    </source>
</reference>
<comment type="caution">
    <text evidence="1">The sequence shown here is derived from an EMBL/GenBank/DDBJ whole genome shotgun (WGS) entry which is preliminary data.</text>
</comment>
<evidence type="ECO:0000313" key="2">
    <source>
        <dbReference type="Proteomes" id="UP001592582"/>
    </source>
</evidence>
<sequence length="267" mass="29179">MSEQLPGVTPARVASPFQEYAPLPEVASTDATHPMHKYATLYPEVVEAGSLQNALQRVVDCAGRGLTVELTSSPGWRYVAAKMEAGDRSANVLMASGERRLLVDCWAHGVHMASGSAQELSEVAGALRAWVQGARVRELVAQCAFLRTWELAEAHERGEAVPARWQMMRESAARRHGADWRDLIEAAFEQPRLRVLSPGSSMFWLTFSRRAVPPICHDLPRTRPLGDGRFEVTFADGRVQEMEGAAATVAVILEGLPDDAVPRPLGS</sequence>
<dbReference type="InterPro" id="IPR045682">
    <property type="entry name" value="DUF6193"/>
</dbReference>
<proteinExistence type="predicted"/>
<protein>
    <submittedName>
        <fullName evidence="1">DUF6193 family natural product biosynthesis protein</fullName>
    </submittedName>
</protein>
<keyword evidence="2" id="KW-1185">Reference proteome</keyword>
<dbReference type="Pfam" id="PF19692">
    <property type="entry name" value="DUF6193"/>
    <property type="match status" value="1"/>
</dbReference>
<name>A0ABV6V508_9ACTN</name>